<evidence type="ECO:0000313" key="4">
    <source>
        <dbReference type="Proteomes" id="UP000177785"/>
    </source>
</evidence>
<feature type="chain" id="PRO_5009582987" description="DUF5666 domain-containing protein" evidence="1">
    <location>
        <begin position="27"/>
        <end position="291"/>
    </location>
</feature>
<evidence type="ECO:0000259" key="2">
    <source>
        <dbReference type="Pfam" id="PF18914"/>
    </source>
</evidence>
<accession>A0A1G2G6J3</accession>
<proteinExistence type="predicted"/>
<dbReference type="Pfam" id="PF18914">
    <property type="entry name" value="DUF5666"/>
    <property type="match status" value="1"/>
</dbReference>
<dbReference type="STRING" id="1802115.A2756_02835"/>
<gene>
    <name evidence="3" type="ORF">A2756_02835</name>
</gene>
<evidence type="ECO:0000256" key="1">
    <source>
        <dbReference type="SAM" id="SignalP"/>
    </source>
</evidence>
<organism evidence="3 4">
    <name type="scientific">Candidatus Ryanbacteria bacterium RIFCSPHIGHO2_01_FULL_48_27</name>
    <dbReference type="NCBI Taxonomy" id="1802115"/>
    <lineage>
        <taxon>Bacteria</taxon>
        <taxon>Candidatus Ryaniibacteriota</taxon>
    </lineage>
</organism>
<dbReference type="EMBL" id="MHNL01000005">
    <property type="protein sequence ID" value="OGZ45817.1"/>
    <property type="molecule type" value="Genomic_DNA"/>
</dbReference>
<protein>
    <recommendedName>
        <fullName evidence="2">DUF5666 domain-containing protein</fullName>
    </recommendedName>
</protein>
<feature type="signal peptide" evidence="1">
    <location>
        <begin position="1"/>
        <end position="26"/>
    </location>
</feature>
<reference evidence="3 4" key="1">
    <citation type="journal article" date="2016" name="Nat. Commun.">
        <title>Thousands of microbial genomes shed light on interconnected biogeochemical processes in an aquifer system.</title>
        <authorList>
            <person name="Anantharaman K."/>
            <person name="Brown C.T."/>
            <person name="Hug L.A."/>
            <person name="Sharon I."/>
            <person name="Castelle C.J."/>
            <person name="Probst A.J."/>
            <person name="Thomas B.C."/>
            <person name="Singh A."/>
            <person name="Wilkins M.J."/>
            <person name="Karaoz U."/>
            <person name="Brodie E.L."/>
            <person name="Williams K.H."/>
            <person name="Hubbard S.S."/>
            <person name="Banfield J.F."/>
        </authorList>
    </citation>
    <scope>NUCLEOTIDE SEQUENCE [LARGE SCALE GENOMIC DNA]</scope>
</reference>
<dbReference type="Proteomes" id="UP000177785">
    <property type="component" value="Unassembled WGS sequence"/>
</dbReference>
<dbReference type="InterPro" id="IPR043724">
    <property type="entry name" value="DUF5666"/>
</dbReference>
<name>A0A1G2G6J3_9BACT</name>
<dbReference type="AlphaFoldDB" id="A0A1G2G6J3"/>
<comment type="caution">
    <text evidence="3">The sequence shown here is derived from an EMBL/GenBank/DDBJ whole genome shotgun (WGS) entry which is preliminary data.</text>
</comment>
<evidence type="ECO:0000313" key="3">
    <source>
        <dbReference type="EMBL" id="OGZ45817.1"/>
    </source>
</evidence>
<feature type="domain" description="DUF5666" evidence="2">
    <location>
        <begin position="135"/>
        <end position="204"/>
    </location>
</feature>
<sequence length="291" mass="31073">MYKTKQIIGAAGLIASLALGAHIALADDNMPHQSLHITEAGKVSLTGAKVVSIDGSNITAMISWGGATGFSGVIKTESSTEIIRREGGRGSFSEIVPGHYINVEGMLDMSAPKPTVIAKVVRDWSVMKSELNPFGVVSNIDTTAKTFMLKTQERGDIKVLVSDKTVFSKGGSMTTFSALKAGDLATVNGLWDRTANTLQADRVKIRMEDRRVFEGGRLKTAYAGSSVPASIVVTFGRLDYTVNVSSDTAVLNSKWAKTLLSNFRVGDHIRVYGAADGTTIDATVVRDVSLR</sequence>
<keyword evidence="1" id="KW-0732">Signal</keyword>